<protein>
    <recommendedName>
        <fullName evidence="6">DUF1750-domain-containing protein</fullName>
    </recommendedName>
</protein>
<feature type="region of interest" description="Disordered" evidence="1">
    <location>
        <begin position="225"/>
        <end position="277"/>
    </location>
</feature>
<dbReference type="HOGENOM" id="CLU_013398_1_0_1"/>
<accession>A0A084GB22</accession>
<feature type="compositionally biased region" description="Polar residues" evidence="1">
    <location>
        <begin position="667"/>
        <end position="676"/>
    </location>
</feature>
<sequence length="735" mass="78022">MPRDPSSGINQDLLPHVHLISTHRYALMPRVDIQDVAKWLMDAPRIAKNQSPFHWTYLDGPVDGTILLTWQPLARLGTNFASDGFVWASPEQLFKQDLGNGLVLEIYLQKSGFLPGEQAALHARRRFRLVPAQAGNPHAPQPDVSLWLVHYGPSEPNDRIPVNMIPFDERVHAMINTRQYLKKCGQIARKDFMLSDRVNWPQIAFPREGGRQQQMYASPMNARGVPQQMAYPPQAPTGPPAKRARHASTSQAHPAPQPVQPVPPPEAAVYDDEEDTSRGDMFDQVTAREIALSRYQQNHEWMEEILSSAYRIDQISPPDLGLGFKGQLASLTEGIFPAQGGEALETAIERSYSSGLDPKLAEEFQKRITNFMESSKAEIEAMKANHEKALAQIKESAVIVQAEKDLRDTADAVGDEPWRLEGRVEEEEDEESSGSLPQKPKKKVEEIVSEVESRLNRKTRSLRPVSRIQDGGYQPPAPEPEPPAAVPSVSVSAGAPGGLAPTSQQVSAAPSQQGGMDDPDLEMGGTAGELLSQMQPGMSSASTPGAHNTSALPSAVATPGDIGAPSPAAPAPALPEQKAPQPTGGDTIMGNTEPSAQNVPPTAPDQGTGSGDWVMVPKGGASPDANAQAASGSGSASASKGTPAAVSVAGSVPAKQPSAVGTPADGGSTTFENDFSSLGDLDTAGDALASYEAPTGTDLGDGLDLNMDMDDSAFGEAFQGVSQSGTPADGNPDGI</sequence>
<feature type="compositionally biased region" description="Basic and acidic residues" evidence="1">
    <location>
        <begin position="408"/>
        <end position="423"/>
    </location>
</feature>
<dbReference type="KEGG" id="sapo:SAPIO_CDS3555"/>
<feature type="compositionally biased region" description="Low complexity" evidence="1">
    <location>
        <begin position="625"/>
        <end position="654"/>
    </location>
</feature>
<keyword evidence="5" id="KW-1185">Reference proteome</keyword>
<dbReference type="GO" id="GO:0006338">
    <property type="term" value="P:chromatin remodeling"/>
    <property type="evidence" value="ECO:0007669"/>
    <property type="project" value="InterPro"/>
</dbReference>
<proteinExistence type="predicted"/>
<dbReference type="RefSeq" id="XP_016644333.1">
    <property type="nucleotide sequence ID" value="XM_016786327.1"/>
</dbReference>
<dbReference type="OMA" id="RKEFMLH"/>
<feature type="compositionally biased region" description="Low complexity" evidence="1">
    <location>
        <begin position="695"/>
        <end position="706"/>
    </location>
</feature>
<dbReference type="GeneID" id="27722627"/>
<feature type="region of interest" description="Disordered" evidence="1">
    <location>
        <begin position="689"/>
        <end position="708"/>
    </location>
</feature>
<organism evidence="4 5">
    <name type="scientific">Pseudallescheria apiosperma</name>
    <name type="common">Scedosporium apiospermum</name>
    <dbReference type="NCBI Taxonomy" id="563466"/>
    <lineage>
        <taxon>Eukaryota</taxon>
        <taxon>Fungi</taxon>
        <taxon>Dikarya</taxon>
        <taxon>Ascomycota</taxon>
        <taxon>Pezizomycotina</taxon>
        <taxon>Sordariomycetes</taxon>
        <taxon>Hypocreomycetidae</taxon>
        <taxon>Microascales</taxon>
        <taxon>Microascaceae</taxon>
        <taxon>Scedosporium</taxon>
    </lineage>
</organism>
<evidence type="ECO:0000256" key="1">
    <source>
        <dbReference type="SAM" id="MobiDB-lite"/>
    </source>
</evidence>
<dbReference type="AlphaFoldDB" id="A0A084GB22"/>
<evidence type="ECO:0000313" key="5">
    <source>
        <dbReference type="Proteomes" id="UP000028545"/>
    </source>
</evidence>
<feature type="compositionally biased region" description="Pro residues" evidence="1">
    <location>
        <begin position="255"/>
        <end position="266"/>
    </location>
</feature>
<feature type="domain" description="SWI/SNF and RSC complexes subunit Ssr4 N-terminal" evidence="2">
    <location>
        <begin position="4"/>
        <end position="221"/>
    </location>
</feature>
<dbReference type="OrthoDB" id="5321006at2759"/>
<name>A0A084GB22_PSEDA</name>
<dbReference type="Pfam" id="PF20497">
    <property type="entry name" value="SWI-SNF_Ssr4_C"/>
    <property type="match status" value="1"/>
</dbReference>
<feature type="compositionally biased region" description="Polar residues" evidence="1">
    <location>
        <begin position="589"/>
        <end position="600"/>
    </location>
</feature>
<dbReference type="InterPro" id="IPR046464">
    <property type="entry name" value="SWI-SNF_Ssr4_C"/>
</dbReference>
<feature type="domain" description="SWI/SNF and RSC complexes subunit Ssr4 C-terminal" evidence="3">
    <location>
        <begin position="270"/>
        <end position="725"/>
    </location>
</feature>
<gene>
    <name evidence="4" type="ORF">SAPIO_CDS3555</name>
</gene>
<feature type="compositionally biased region" description="Pro residues" evidence="1">
    <location>
        <begin position="475"/>
        <end position="485"/>
    </location>
</feature>
<feature type="compositionally biased region" description="Basic and acidic residues" evidence="1">
    <location>
        <begin position="443"/>
        <end position="455"/>
    </location>
</feature>
<dbReference type="EMBL" id="JOWA01000088">
    <property type="protein sequence ID" value="KEZ44534.1"/>
    <property type="molecule type" value="Genomic_DNA"/>
</dbReference>
<evidence type="ECO:0000259" key="2">
    <source>
        <dbReference type="Pfam" id="PF08549"/>
    </source>
</evidence>
<evidence type="ECO:0000259" key="3">
    <source>
        <dbReference type="Pfam" id="PF20497"/>
    </source>
</evidence>
<dbReference type="Pfam" id="PF08549">
    <property type="entry name" value="SWI-SNF_Ssr4_N"/>
    <property type="match status" value="1"/>
</dbReference>
<feature type="region of interest" description="Disordered" evidence="1">
    <location>
        <begin position="408"/>
        <end position="682"/>
    </location>
</feature>
<evidence type="ECO:0008006" key="6">
    <source>
        <dbReference type="Google" id="ProtNLM"/>
    </source>
</evidence>
<dbReference type="Proteomes" id="UP000028545">
    <property type="component" value="Unassembled WGS sequence"/>
</dbReference>
<feature type="compositionally biased region" description="Polar residues" evidence="1">
    <location>
        <begin position="532"/>
        <end position="552"/>
    </location>
</feature>
<feature type="compositionally biased region" description="Low complexity" evidence="1">
    <location>
        <begin position="486"/>
        <end position="501"/>
    </location>
</feature>
<dbReference type="VEuPathDB" id="FungiDB:SAPIO_CDS3555"/>
<evidence type="ECO:0000313" key="4">
    <source>
        <dbReference type="EMBL" id="KEZ44534.1"/>
    </source>
</evidence>
<comment type="caution">
    <text evidence="4">The sequence shown here is derived from an EMBL/GenBank/DDBJ whole genome shotgun (WGS) entry which is preliminary data.</text>
</comment>
<dbReference type="InterPro" id="IPR013859">
    <property type="entry name" value="Ssr4_N"/>
</dbReference>
<feature type="compositionally biased region" description="Polar residues" evidence="1">
    <location>
        <begin position="502"/>
        <end position="514"/>
    </location>
</feature>
<reference evidence="4 5" key="1">
    <citation type="journal article" date="2014" name="Genome Announc.">
        <title>Draft genome sequence of the pathogenic fungus Scedosporium apiospermum.</title>
        <authorList>
            <person name="Vandeputte P."/>
            <person name="Ghamrawi S."/>
            <person name="Rechenmann M."/>
            <person name="Iltis A."/>
            <person name="Giraud S."/>
            <person name="Fleury M."/>
            <person name="Thornton C."/>
            <person name="Delhaes L."/>
            <person name="Meyer W."/>
            <person name="Papon N."/>
            <person name="Bouchara J.P."/>
        </authorList>
    </citation>
    <scope>NUCLEOTIDE SEQUENCE [LARGE SCALE GENOMIC DNA]</scope>
    <source>
        <strain evidence="4 5">IHEM 14462</strain>
    </source>
</reference>